<organism evidence="2 3">
    <name type="scientific">Clostridium aromativorans</name>
    <dbReference type="NCBI Taxonomy" id="2836848"/>
    <lineage>
        <taxon>Bacteria</taxon>
        <taxon>Bacillati</taxon>
        <taxon>Bacillota</taxon>
        <taxon>Clostridia</taxon>
        <taxon>Eubacteriales</taxon>
        <taxon>Clostridiaceae</taxon>
        <taxon>Clostridium</taxon>
    </lineage>
</organism>
<evidence type="ECO:0000256" key="1">
    <source>
        <dbReference type="SAM" id="Phobius"/>
    </source>
</evidence>
<protein>
    <submittedName>
        <fullName evidence="2">Uncharacterized protein</fullName>
    </submittedName>
</protein>
<keyword evidence="1" id="KW-0812">Transmembrane</keyword>
<comment type="caution">
    <text evidence="2">The sequence shown here is derived from an EMBL/GenBank/DDBJ whole genome shotgun (WGS) entry which is preliminary data.</text>
</comment>
<keyword evidence="1" id="KW-0472">Membrane</keyword>
<accession>A0ABS8N620</accession>
<evidence type="ECO:0000313" key="3">
    <source>
        <dbReference type="Proteomes" id="UP001165422"/>
    </source>
</evidence>
<name>A0ABS8N620_9CLOT</name>
<feature type="transmembrane region" description="Helical" evidence="1">
    <location>
        <begin position="51"/>
        <end position="69"/>
    </location>
</feature>
<dbReference type="EMBL" id="JAJJPB010000010">
    <property type="protein sequence ID" value="MCC9295126.1"/>
    <property type="molecule type" value="Genomic_DNA"/>
</dbReference>
<keyword evidence="3" id="KW-1185">Reference proteome</keyword>
<reference evidence="2" key="1">
    <citation type="submission" date="2021-11" db="EMBL/GenBank/DDBJ databases">
        <authorList>
            <person name="Qingchun L."/>
            <person name="Dong Z."/>
            <person name="Zongwei Q."/>
            <person name="Jia Z."/>
            <person name="Duotao L."/>
        </authorList>
    </citation>
    <scope>NUCLEOTIDE SEQUENCE</scope>
    <source>
        <strain evidence="2">WLY-B-L2</strain>
    </source>
</reference>
<proteinExistence type="predicted"/>
<sequence>MSYRVEILLKCLILLKKHSTKWRSLYNHQSQSHGFLALDFGGMVYEASFEVIYFLISFIPYALSAKILLPFISILERTSTACVLSCKLPDDN</sequence>
<evidence type="ECO:0000313" key="2">
    <source>
        <dbReference type="EMBL" id="MCC9295126.1"/>
    </source>
</evidence>
<keyword evidence="1" id="KW-1133">Transmembrane helix</keyword>
<gene>
    <name evidence="2" type="ORF">LN736_09690</name>
</gene>
<dbReference type="Proteomes" id="UP001165422">
    <property type="component" value="Unassembled WGS sequence"/>
</dbReference>